<dbReference type="AlphaFoldDB" id="A0A8S2Y6B8"/>
<evidence type="ECO:0000313" key="3">
    <source>
        <dbReference type="Proteomes" id="UP000682733"/>
    </source>
</evidence>
<dbReference type="Proteomes" id="UP000682733">
    <property type="component" value="Unassembled WGS sequence"/>
</dbReference>
<evidence type="ECO:0000256" key="1">
    <source>
        <dbReference type="SAM" id="Phobius"/>
    </source>
</evidence>
<feature type="transmembrane region" description="Helical" evidence="1">
    <location>
        <begin position="95"/>
        <end position="113"/>
    </location>
</feature>
<proteinExistence type="predicted"/>
<accession>A0A8S2Y6B8</accession>
<comment type="caution">
    <text evidence="2">The sequence shown here is derived from an EMBL/GenBank/DDBJ whole genome shotgun (WGS) entry which is preliminary data.</text>
</comment>
<gene>
    <name evidence="2" type="ORF">TMI583_LOCUS49396</name>
</gene>
<keyword evidence="1" id="KW-0812">Transmembrane</keyword>
<dbReference type="EMBL" id="CAJOBA010107354">
    <property type="protein sequence ID" value="CAF4542207.1"/>
    <property type="molecule type" value="Genomic_DNA"/>
</dbReference>
<evidence type="ECO:0000313" key="2">
    <source>
        <dbReference type="EMBL" id="CAF4542207.1"/>
    </source>
</evidence>
<keyword evidence="1" id="KW-1133">Transmembrane helix</keyword>
<organism evidence="2 3">
    <name type="scientific">Didymodactylos carnosus</name>
    <dbReference type="NCBI Taxonomy" id="1234261"/>
    <lineage>
        <taxon>Eukaryota</taxon>
        <taxon>Metazoa</taxon>
        <taxon>Spiralia</taxon>
        <taxon>Gnathifera</taxon>
        <taxon>Rotifera</taxon>
        <taxon>Eurotatoria</taxon>
        <taxon>Bdelloidea</taxon>
        <taxon>Philodinida</taxon>
        <taxon>Philodinidae</taxon>
        <taxon>Didymodactylos</taxon>
    </lineage>
</organism>
<protein>
    <submittedName>
        <fullName evidence="2">Uncharacterized protein</fullName>
    </submittedName>
</protein>
<reference evidence="2" key="1">
    <citation type="submission" date="2021-02" db="EMBL/GenBank/DDBJ databases">
        <authorList>
            <person name="Nowell W R."/>
        </authorList>
    </citation>
    <scope>NUCLEOTIDE SEQUENCE</scope>
</reference>
<sequence length="132" mass="15575">MNSQYPLIIGSDTASKITKAVSKAFLPTTHLFCTRHERQNIERQLTKTRVHQDDRQKLLEAIIDVPDLLIKSENTEAFEDRLAEFEHLWNEIKNVNPIIIIMSWIFMIVLLRIKHKIFKNISLMIFEMLLVM</sequence>
<keyword evidence="1" id="KW-0472">Membrane</keyword>
<name>A0A8S2Y6B8_9BILA</name>